<evidence type="ECO:0000313" key="1">
    <source>
        <dbReference type="EMBL" id="KKW36512.1"/>
    </source>
</evidence>
<sequence>MSKTPNYDAKIKTLLDETKLGERTCPLTGEKWNFDEREMGWCRKFNAPRMDYSPRTLMQIFLSFRTAYEIFWNRHANSGEPILSYLHPDVPVPVVNDNEWHNMDVDAHPEYQVDYDLSQPLLPQMTNLVKKVPIGARRETKNVINTIGVGMWDVEDCYMVFSTVGVKRCLYTYYCLEGSEDVMQSVFVQSSQNCFGATRVERSHSCKVALESRDCLHCNFVFDCRNCEDCFGATNLRNAKYVFFNEQLSKDAYEKRVAEIDLCCRSTFEEYYRRFVELVESSPFPETFNINSPDCRGEYLFDCVRTTDSYYMLKCTDCSYNYGSKNSENCVYVATTYPGTNIWMSAQIWHCNDIKYSMNCGWSQNLEYCYNCHDCENCFGCSSLRQKKFHIFNKPYTEEEYWRRVDEIKCAMLNHGEYGEFFPLEVSPNGTQFSMAAVLYDLGDEEMEKIGAPMYDPDRGAVLAPKKGQETPPLNIADVPDCVGDVESSAWLGKPFIDASVNRRWAVVPQELAYLKAHKLPFPREHYSSRLRRQVQMLNLIDTEDTVCASCQKQLKVHKNKTFKNRKIYCQPCYLKYLETR</sequence>
<dbReference type="EMBL" id="LCRN01000022">
    <property type="protein sequence ID" value="KKW36512.1"/>
    <property type="molecule type" value="Genomic_DNA"/>
</dbReference>
<gene>
    <name evidence="1" type="ORF">UY82_C0022G0004</name>
</gene>
<evidence type="ECO:0008006" key="3">
    <source>
        <dbReference type="Google" id="ProtNLM"/>
    </source>
</evidence>
<accession>A0A0G2A6I4</accession>
<evidence type="ECO:0000313" key="2">
    <source>
        <dbReference type="Proteomes" id="UP000033865"/>
    </source>
</evidence>
<proteinExistence type="predicted"/>
<comment type="caution">
    <text evidence="1">The sequence shown here is derived from an EMBL/GenBank/DDBJ whole genome shotgun (WGS) entry which is preliminary data.</text>
</comment>
<reference evidence="1 2" key="1">
    <citation type="journal article" date="2015" name="Nature">
        <title>rRNA introns, odd ribosomes, and small enigmatic genomes across a large radiation of phyla.</title>
        <authorList>
            <person name="Brown C.T."/>
            <person name="Hug L.A."/>
            <person name="Thomas B.C."/>
            <person name="Sharon I."/>
            <person name="Castelle C.J."/>
            <person name="Singh A."/>
            <person name="Wilkins M.J."/>
            <person name="Williams K.H."/>
            <person name="Banfield J.F."/>
        </authorList>
    </citation>
    <scope>NUCLEOTIDE SEQUENCE [LARGE SCALE GENOMIC DNA]</scope>
</reference>
<dbReference type="Proteomes" id="UP000033865">
    <property type="component" value="Unassembled WGS sequence"/>
</dbReference>
<dbReference type="AlphaFoldDB" id="A0A0G2A6I4"/>
<protein>
    <recommendedName>
        <fullName evidence="3">Caib/baif family protein</fullName>
    </recommendedName>
</protein>
<organism evidence="1 2">
    <name type="scientific">Candidatus Uhrbacteria bacterium GW2011_GWC2_53_7</name>
    <dbReference type="NCBI Taxonomy" id="1618986"/>
    <lineage>
        <taxon>Bacteria</taxon>
        <taxon>Candidatus Uhriibacteriota</taxon>
    </lineage>
</organism>
<name>A0A0G2A6I4_9BACT</name>